<dbReference type="InterPro" id="IPR000210">
    <property type="entry name" value="BTB/POZ_dom"/>
</dbReference>
<evidence type="ECO:0000256" key="9">
    <source>
        <dbReference type="ARBA" id="ARBA00023065"/>
    </source>
</evidence>
<dbReference type="InterPro" id="IPR003974">
    <property type="entry name" value="K_chnl_volt-dep_Kv3"/>
</dbReference>
<accession>A0A6J8F0Y2</accession>
<feature type="domain" description="CCHC-type" evidence="15">
    <location>
        <begin position="691"/>
        <end position="706"/>
    </location>
</feature>
<dbReference type="GO" id="GO:0008076">
    <property type="term" value="C:voltage-gated potassium channel complex"/>
    <property type="evidence" value="ECO:0007669"/>
    <property type="project" value="InterPro"/>
</dbReference>
<dbReference type="PRINTS" id="PR01498">
    <property type="entry name" value="SHAWCHANNEL"/>
</dbReference>
<dbReference type="SMART" id="SM00343">
    <property type="entry name" value="ZnF_C2HC"/>
    <property type="match status" value="1"/>
</dbReference>
<feature type="region of interest" description="Disordered" evidence="13">
    <location>
        <begin position="732"/>
        <end position="833"/>
    </location>
</feature>
<dbReference type="InterPro" id="IPR028325">
    <property type="entry name" value="VG_K_chnl"/>
</dbReference>
<proteinExistence type="predicted"/>
<feature type="compositionally biased region" description="Acidic residues" evidence="13">
    <location>
        <begin position="754"/>
        <end position="784"/>
    </location>
</feature>
<keyword evidence="11" id="KW-0407">Ion channel</keyword>
<dbReference type="OrthoDB" id="433309at2759"/>
<dbReference type="GO" id="GO:0003676">
    <property type="term" value="F:nucleic acid binding"/>
    <property type="evidence" value="ECO:0007669"/>
    <property type="project" value="InterPro"/>
</dbReference>
<dbReference type="InterPro" id="IPR001878">
    <property type="entry name" value="Znf_CCHC"/>
</dbReference>
<dbReference type="PANTHER" id="PTHR11537:SF254">
    <property type="entry name" value="POTASSIUM VOLTAGE-GATED CHANNEL PROTEIN SHAB"/>
    <property type="match status" value="1"/>
</dbReference>
<dbReference type="Gene3D" id="3.30.710.10">
    <property type="entry name" value="Potassium Channel Kv1.1, Chain A"/>
    <property type="match status" value="1"/>
</dbReference>
<dbReference type="GO" id="GO:0001508">
    <property type="term" value="P:action potential"/>
    <property type="evidence" value="ECO:0007669"/>
    <property type="project" value="TreeGrafter"/>
</dbReference>
<evidence type="ECO:0000259" key="15">
    <source>
        <dbReference type="PROSITE" id="PS50158"/>
    </source>
</evidence>
<dbReference type="SUPFAM" id="SSF54695">
    <property type="entry name" value="POZ domain"/>
    <property type="match status" value="1"/>
</dbReference>
<evidence type="ECO:0000256" key="14">
    <source>
        <dbReference type="SAM" id="Phobius"/>
    </source>
</evidence>
<dbReference type="Gene3D" id="4.10.60.10">
    <property type="entry name" value="Zinc finger, CCHC-type"/>
    <property type="match status" value="1"/>
</dbReference>
<dbReference type="AlphaFoldDB" id="A0A6J8F0Y2"/>
<dbReference type="Gene3D" id="1.10.287.70">
    <property type="match status" value="1"/>
</dbReference>
<evidence type="ECO:0000313" key="16">
    <source>
        <dbReference type="EMBL" id="CAC5425752.1"/>
    </source>
</evidence>
<keyword evidence="5" id="KW-0631">Potassium channel</keyword>
<evidence type="ECO:0000256" key="13">
    <source>
        <dbReference type="SAM" id="MobiDB-lite"/>
    </source>
</evidence>
<dbReference type="Pfam" id="PF00520">
    <property type="entry name" value="Ion_trans"/>
    <property type="match status" value="1"/>
</dbReference>
<dbReference type="InterPro" id="IPR003131">
    <property type="entry name" value="T1-type_BTB"/>
</dbReference>
<evidence type="ECO:0000256" key="7">
    <source>
        <dbReference type="ARBA" id="ARBA00022958"/>
    </source>
</evidence>
<dbReference type="Pfam" id="PF00098">
    <property type="entry name" value="zf-CCHC"/>
    <property type="match status" value="1"/>
</dbReference>
<dbReference type="Pfam" id="PF02214">
    <property type="entry name" value="BTB_2"/>
    <property type="match status" value="1"/>
</dbReference>
<protein>
    <recommendedName>
        <fullName evidence="15">CCHC-type domain-containing protein</fullName>
    </recommendedName>
</protein>
<dbReference type="InterPro" id="IPR005821">
    <property type="entry name" value="Ion_trans_dom"/>
</dbReference>
<name>A0A6J8F0Y2_MYTCO</name>
<evidence type="ECO:0000256" key="8">
    <source>
        <dbReference type="ARBA" id="ARBA00022989"/>
    </source>
</evidence>
<keyword evidence="6" id="KW-0851">Voltage-gated channel</keyword>
<evidence type="ECO:0000256" key="4">
    <source>
        <dbReference type="ARBA" id="ARBA00022692"/>
    </source>
</evidence>
<evidence type="ECO:0000313" key="17">
    <source>
        <dbReference type="Proteomes" id="UP000507470"/>
    </source>
</evidence>
<comment type="subcellular location">
    <subcellularLocation>
        <location evidence="1">Membrane</location>
        <topology evidence="1">Multi-pass membrane protein</topology>
    </subcellularLocation>
</comment>
<dbReference type="Proteomes" id="UP000507470">
    <property type="component" value="Unassembled WGS sequence"/>
</dbReference>
<dbReference type="PRINTS" id="PR00169">
    <property type="entry name" value="KCHANNEL"/>
</dbReference>
<keyword evidence="12" id="KW-0863">Zinc-finger</keyword>
<feature type="transmembrane region" description="Helical" evidence="14">
    <location>
        <begin position="272"/>
        <end position="293"/>
    </location>
</feature>
<dbReference type="GO" id="GO:0008270">
    <property type="term" value="F:zinc ion binding"/>
    <property type="evidence" value="ECO:0007669"/>
    <property type="project" value="UniProtKB-KW"/>
</dbReference>
<reference evidence="16 17" key="1">
    <citation type="submission" date="2020-06" db="EMBL/GenBank/DDBJ databases">
        <authorList>
            <person name="Li R."/>
            <person name="Bekaert M."/>
        </authorList>
    </citation>
    <scope>NUCLEOTIDE SEQUENCE [LARGE SCALE GENOMIC DNA]</scope>
    <source>
        <strain evidence="17">wild</strain>
    </source>
</reference>
<evidence type="ECO:0000256" key="11">
    <source>
        <dbReference type="ARBA" id="ARBA00023303"/>
    </source>
</evidence>
<feature type="transmembrane region" description="Helical" evidence="14">
    <location>
        <begin position="383"/>
        <end position="400"/>
    </location>
</feature>
<dbReference type="EMBL" id="CACVKT020010290">
    <property type="protein sequence ID" value="CAC5425752.1"/>
    <property type="molecule type" value="Genomic_DNA"/>
</dbReference>
<evidence type="ECO:0000256" key="2">
    <source>
        <dbReference type="ARBA" id="ARBA00022448"/>
    </source>
</evidence>
<organism evidence="16 17">
    <name type="scientific">Mytilus coruscus</name>
    <name type="common">Sea mussel</name>
    <dbReference type="NCBI Taxonomy" id="42192"/>
    <lineage>
        <taxon>Eukaryota</taxon>
        <taxon>Metazoa</taxon>
        <taxon>Spiralia</taxon>
        <taxon>Lophotrochozoa</taxon>
        <taxon>Mollusca</taxon>
        <taxon>Bivalvia</taxon>
        <taxon>Autobranchia</taxon>
        <taxon>Pteriomorphia</taxon>
        <taxon>Mytilida</taxon>
        <taxon>Mytiloidea</taxon>
        <taxon>Mytilidae</taxon>
        <taxon>Mytilinae</taxon>
        <taxon>Mytilus</taxon>
    </lineage>
</organism>
<feature type="transmembrane region" description="Helical" evidence="14">
    <location>
        <begin position="412"/>
        <end position="439"/>
    </location>
</feature>
<dbReference type="PROSITE" id="PS50158">
    <property type="entry name" value="ZF_CCHC"/>
    <property type="match status" value="1"/>
</dbReference>
<keyword evidence="12" id="KW-0862">Zinc</keyword>
<keyword evidence="17" id="KW-1185">Reference proteome</keyword>
<keyword evidence="4 14" id="KW-0812">Transmembrane</keyword>
<dbReference type="CDD" id="cd18317">
    <property type="entry name" value="BTB_POZ_Kv"/>
    <property type="match status" value="1"/>
</dbReference>
<dbReference type="SUPFAM" id="SSF81324">
    <property type="entry name" value="Voltage-gated potassium channels"/>
    <property type="match status" value="1"/>
</dbReference>
<keyword evidence="3" id="KW-0633">Potassium transport</keyword>
<keyword evidence="2" id="KW-0813">Transport</keyword>
<evidence type="ECO:0000256" key="6">
    <source>
        <dbReference type="ARBA" id="ARBA00022882"/>
    </source>
</evidence>
<keyword evidence="9" id="KW-0406">Ion transport</keyword>
<keyword evidence="12" id="KW-0479">Metal-binding</keyword>
<dbReference type="GO" id="GO:0051260">
    <property type="term" value="P:protein homooligomerization"/>
    <property type="evidence" value="ECO:0007669"/>
    <property type="project" value="InterPro"/>
</dbReference>
<feature type="compositionally biased region" description="Low complexity" evidence="13">
    <location>
        <begin position="804"/>
        <end position="815"/>
    </location>
</feature>
<dbReference type="SUPFAM" id="SSF57756">
    <property type="entry name" value="Retrovirus zinc finger-like domains"/>
    <property type="match status" value="1"/>
</dbReference>
<evidence type="ECO:0000256" key="1">
    <source>
        <dbReference type="ARBA" id="ARBA00004141"/>
    </source>
</evidence>
<evidence type="ECO:0000256" key="3">
    <source>
        <dbReference type="ARBA" id="ARBA00022538"/>
    </source>
</evidence>
<evidence type="ECO:0000256" key="12">
    <source>
        <dbReference type="PROSITE-ProRule" id="PRU00047"/>
    </source>
</evidence>
<dbReference type="PANTHER" id="PTHR11537">
    <property type="entry name" value="VOLTAGE-GATED POTASSIUM CHANNEL"/>
    <property type="match status" value="1"/>
</dbReference>
<keyword evidence="7" id="KW-0630">Potassium</keyword>
<dbReference type="SMART" id="SM00225">
    <property type="entry name" value="BTB"/>
    <property type="match status" value="1"/>
</dbReference>
<feature type="transmembrane region" description="Helical" evidence="14">
    <location>
        <begin position="350"/>
        <end position="371"/>
    </location>
</feature>
<gene>
    <name evidence="16" type="ORF">MCOR_57542</name>
</gene>
<dbReference type="InterPro" id="IPR036875">
    <property type="entry name" value="Znf_CCHC_sf"/>
</dbReference>
<dbReference type="InterPro" id="IPR027359">
    <property type="entry name" value="Volt_channel_dom_sf"/>
</dbReference>
<keyword evidence="8 14" id="KW-1133">Transmembrane helix</keyword>
<evidence type="ECO:0000256" key="5">
    <source>
        <dbReference type="ARBA" id="ARBA00022826"/>
    </source>
</evidence>
<evidence type="ECO:0000256" key="10">
    <source>
        <dbReference type="ARBA" id="ARBA00023136"/>
    </source>
</evidence>
<dbReference type="InterPro" id="IPR011333">
    <property type="entry name" value="SKP1/BTB/POZ_sf"/>
</dbReference>
<keyword evidence="10 14" id="KW-0472">Membrane</keyword>
<dbReference type="Gene3D" id="1.20.120.350">
    <property type="entry name" value="Voltage-gated potassium channels. Chain C"/>
    <property type="match status" value="1"/>
</dbReference>
<dbReference type="GO" id="GO:0005249">
    <property type="term" value="F:voltage-gated potassium channel activity"/>
    <property type="evidence" value="ECO:0007669"/>
    <property type="project" value="InterPro"/>
</dbReference>
<sequence>MDRFFINVSGTKFEISKAALLTQPDTRLGKIALSTSTSEKQELYFDRPATAFESILTFYQTRKLHMPPNVCPNSFKEELDYWQIDYEYLDKCCLYSFIQFLDMHTARIEFQYEQNETLSKTMVSKCSAIRNRIWKVIDYHEATLLAKWEYWPLSTLSTFRSPVPLCEAFKYMSFSEAECNIATAYADQDCNKLKAKYKEDESYMYYMDPSFYDDDQTNHNESLKQKFEQFLARNHTGVTQKSKIFVKIDHFFTAFFTAEFLLRLFVCPNVKAFFTSILNLIELFILVGTYVVIAISNSKLRPTCTDLMSVIEDFMDFIKMIRVIRLLRYCQNLAAVRVLTFSIKKNVKDLILLFFHISLIVLIFGNIVYLSEDRHNIDSIPRGWWLGVITITTVGFGDVVPTSVAGKITCSACALCGILTLALITSIFVETFMSLYGVAQIDTVPKEDRTCMLKLCAICCKGYMTVTCAKIQYPLNCVKTDPLWCMCIQDEMRLYLILLKHEGANRTVKEQTILVDVGNNKNVSALSVINSVEAEVGEGVVEACVPKSGNVYEITLKELEAVDLLCDTGFKVNHVKFKPNAVFSKQNMVSFLNVSYYVTDEEITKKLEDFGAELISPFKRRMHHGTTIADGTRYVVVRFPDFRQSLPYSMKFSTGVNSHEYIRVLHDNQKRVCSKYFESGHVYINCPDNMCYRCKDSGHLARNCPKPRCDKCQRYPASCICEPVWGYDRPDTEPKNDSNAEDSNVENDNATNDEQMEEDEEVKNDDRDDVDDVDDALNLDDRDDSTDVKENSDVNTAQDELNLDENPNTDPGNNTPDDDDEQTEVMTVHEHSKDNLIDNEINILHKKGGSKKVNESVSHESNVDMVDCDHDKNAESSIASESEMEITDEELARSMDEILEEVHKFYKELYSSTVINKDKAKEILEYISEKVSDEDSENLETDLTLHEIKSSLFGMSKNKSPGPDGLTVEFSCNFFHLFDVHCPLYLRLESNSLITVCNEQNIPNDQSRQKINKWDHKMVPEFRANINVDRLDRLLRNLKNVNLEKVDDNNVNAFVNEIGLVVLESAKTTFGTRTDKPKKRAPKKKGDKPWFNYDCKFARQNFRKLKRRLKFSPSPLLYNEVKKC</sequence>